<evidence type="ECO:0000259" key="6">
    <source>
        <dbReference type="PROSITE" id="PS50222"/>
    </source>
</evidence>
<dbReference type="InterPro" id="IPR011992">
    <property type="entry name" value="EF-hand-dom_pair"/>
</dbReference>
<dbReference type="PANTHER" id="PTHR23048">
    <property type="entry name" value="MYOSIN LIGHT CHAIN 1, 3"/>
    <property type="match status" value="1"/>
</dbReference>
<evidence type="ECO:0000256" key="1">
    <source>
        <dbReference type="ARBA" id="ARBA00003291"/>
    </source>
</evidence>
<dbReference type="AlphaFoldDB" id="A0A4D6N044"/>
<dbReference type="InterPro" id="IPR018247">
    <property type="entry name" value="EF_Hand_1_Ca_BS"/>
</dbReference>
<feature type="domain" description="EF-hand" evidence="6">
    <location>
        <begin position="8"/>
        <end position="43"/>
    </location>
</feature>
<dbReference type="Pfam" id="PF13499">
    <property type="entry name" value="EF-hand_7"/>
    <property type="match status" value="2"/>
</dbReference>
<keyword evidence="5" id="KW-0106">Calcium</keyword>
<sequence>MANAWTEDQIAIFHEAFDVVDKDSDGFITVEELISIVQSLEGNTTKEEIQEMISKVDMDGKGSVNFEEFLNVIGMRMKENLTEELKDAFKVFDRDNDGYISATELRHVMMKLGERLTEEEVEQMIREADLDGDGRVSYEEFVRFIAAAALLLGFTSSPFQVRSSCSHSISQVPSLSCRAPLVRVEAPSSYFQVQTVADTDSLAQARCAGARLGLPARVVTQATRV</sequence>
<evidence type="ECO:0000313" key="8">
    <source>
        <dbReference type="Proteomes" id="UP000501690"/>
    </source>
</evidence>
<evidence type="ECO:0000256" key="5">
    <source>
        <dbReference type="ARBA" id="ARBA00022837"/>
    </source>
</evidence>
<dbReference type="PROSITE" id="PS00018">
    <property type="entry name" value="EF_HAND_1"/>
    <property type="match status" value="3"/>
</dbReference>
<proteinExistence type="inferred from homology"/>
<organism evidence="7 8">
    <name type="scientific">Vigna unguiculata</name>
    <name type="common">Cowpea</name>
    <dbReference type="NCBI Taxonomy" id="3917"/>
    <lineage>
        <taxon>Eukaryota</taxon>
        <taxon>Viridiplantae</taxon>
        <taxon>Streptophyta</taxon>
        <taxon>Embryophyta</taxon>
        <taxon>Tracheophyta</taxon>
        <taxon>Spermatophyta</taxon>
        <taxon>Magnoliopsida</taxon>
        <taxon>eudicotyledons</taxon>
        <taxon>Gunneridae</taxon>
        <taxon>Pentapetalae</taxon>
        <taxon>rosids</taxon>
        <taxon>fabids</taxon>
        <taxon>Fabales</taxon>
        <taxon>Fabaceae</taxon>
        <taxon>Papilionoideae</taxon>
        <taxon>50 kb inversion clade</taxon>
        <taxon>NPAAA clade</taxon>
        <taxon>indigoferoid/millettioid clade</taxon>
        <taxon>Phaseoleae</taxon>
        <taxon>Vigna</taxon>
    </lineage>
</organism>
<dbReference type="GO" id="GO:0005509">
    <property type="term" value="F:calcium ion binding"/>
    <property type="evidence" value="ECO:0007669"/>
    <property type="project" value="InterPro"/>
</dbReference>
<accession>A0A4D6N044</accession>
<dbReference type="InterPro" id="IPR050230">
    <property type="entry name" value="CALM/Myosin/TropC-like"/>
</dbReference>
<keyword evidence="4" id="KW-0677">Repeat</keyword>
<dbReference type="GO" id="GO:0016460">
    <property type="term" value="C:myosin II complex"/>
    <property type="evidence" value="ECO:0007669"/>
    <property type="project" value="TreeGrafter"/>
</dbReference>
<evidence type="ECO:0000313" key="7">
    <source>
        <dbReference type="EMBL" id="QCE06264.1"/>
    </source>
</evidence>
<protein>
    <submittedName>
        <fullName evidence="7">Calcium-binding protein CML</fullName>
    </submittedName>
</protein>
<dbReference type="PROSITE" id="PS50222">
    <property type="entry name" value="EF_HAND_2"/>
    <property type="match status" value="4"/>
</dbReference>
<dbReference type="Proteomes" id="UP000501690">
    <property type="component" value="Linkage Group LG9"/>
</dbReference>
<evidence type="ECO:0000256" key="3">
    <source>
        <dbReference type="ARBA" id="ARBA00022723"/>
    </source>
</evidence>
<dbReference type="EMBL" id="CP039353">
    <property type="protein sequence ID" value="QCE06264.1"/>
    <property type="molecule type" value="Genomic_DNA"/>
</dbReference>
<keyword evidence="3" id="KW-0479">Metal-binding</keyword>
<feature type="domain" description="EF-hand" evidence="6">
    <location>
        <begin position="116"/>
        <end position="151"/>
    </location>
</feature>
<comment type="similarity">
    <text evidence="2">Belongs to the calmodulin family.</text>
</comment>
<gene>
    <name evidence="7" type="ORF">DEO72_LG9g1275</name>
</gene>
<dbReference type="FunFam" id="1.10.238.10:FF:000251">
    <property type="entry name" value="Calmodulin-related protein 97A"/>
    <property type="match status" value="1"/>
</dbReference>
<reference evidence="7 8" key="1">
    <citation type="submission" date="2019-04" db="EMBL/GenBank/DDBJ databases">
        <title>An improved genome assembly and genetic linkage map for asparagus bean, Vigna unguiculata ssp. sesquipedialis.</title>
        <authorList>
            <person name="Xia Q."/>
            <person name="Zhang R."/>
            <person name="Dong Y."/>
        </authorList>
    </citation>
    <scope>NUCLEOTIDE SEQUENCE [LARGE SCALE GENOMIC DNA]</scope>
    <source>
        <tissue evidence="7">Leaf</tissue>
    </source>
</reference>
<keyword evidence="8" id="KW-1185">Reference proteome</keyword>
<dbReference type="InterPro" id="IPR002048">
    <property type="entry name" value="EF_hand_dom"/>
</dbReference>
<name>A0A4D6N044_VIGUN</name>
<dbReference type="Gene3D" id="1.10.238.10">
    <property type="entry name" value="EF-hand"/>
    <property type="match status" value="2"/>
</dbReference>
<dbReference type="PANTHER" id="PTHR23048:SF0">
    <property type="entry name" value="CALMODULIN LIKE 3"/>
    <property type="match status" value="1"/>
</dbReference>
<dbReference type="CDD" id="cd00051">
    <property type="entry name" value="EFh"/>
    <property type="match status" value="2"/>
</dbReference>
<feature type="domain" description="EF-hand" evidence="6">
    <location>
        <begin position="44"/>
        <end position="79"/>
    </location>
</feature>
<feature type="domain" description="EF-hand" evidence="6">
    <location>
        <begin position="80"/>
        <end position="115"/>
    </location>
</feature>
<comment type="function">
    <text evidence="1">Potential calcium sensor.</text>
</comment>
<evidence type="ECO:0000256" key="4">
    <source>
        <dbReference type="ARBA" id="ARBA00022737"/>
    </source>
</evidence>
<evidence type="ECO:0000256" key="2">
    <source>
        <dbReference type="ARBA" id="ARBA00009763"/>
    </source>
</evidence>
<dbReference type="FunFam" id="1.10.238.10:FF:000327">
    <property type="entry name" value="Calmodulin-like protein 11"/>
    <property type="match status" value="1"/>
</dbReference>
<dbReference type="SMART" id="SM00054">
    <property type="entry name" value="EFh"/>
    <property type="match status" value="4"/>
</dbReference>
<dbReference type="SUPFAM" id="SSF47473">
    <property type="entry name" value="EF-hand"/>
    <property type="match status" value="1"/>
</dbReference>